<sequence length="112" mass="12990">MLALNLISTRACEALTVPPSAECYSYEVQKRIIEELPQAQILYSRQIIDYKASDWGYRWMSEDMMWIRETLAAMDVPSQSILKFMNMLTKNPTWSVSTDSDISLFIVRKMPS</sequence>
<reference evidence="1 2" key="1">
    <citation type="journal article" date="2020" name="Front. Microbiol.">
        <title>Phenotypic and Genetic Characterization of the Cheese Ripening Yeast Geotrichum candidum.</title>
        <authorList>
            <person name="Perkins V."/>
            <person name="Vignola S."/>
            <person name="Lessard M.H."/>
            <person name="Plante P.L."/>
            <person name="Corbeil J."/>
            <person name="Dugat-Bony E."/>
            <person name="Frenette M."/>
            <person name="Labrie S."/>
        </authorList>
    </citation>
    <scope>NUCLEOTIDE SEQUENCE [LARGE SCALE GENOMIC DNA]</scope>
    <source>
        <strain evidence="1 2">LMA-1147</strain>
    </source>
</reference>
<gene>
    <name evidence="1" type="ORF">D0Z00_001217</name>
</gene>
<dbReference type="EMBL" id="QVQA01000021">
    <property type="protein sequence ID" value="KAF5100489.1"/>
    <property type="molecule type" value="Genomic_DNA"/>
</dbReference>
<comment type="caution">
    <text evidence="1">The sequence shown here is derived from an EMBL/GenBank/DDBJ whole genome shotgun (WGS) entry which is preliminary data.</text>
</comment>
<protein>
    <submittedName>
        <fullName evidence="1">Uncharacterized protein</fullName>
    </submittedName>
</protein>
<evidence type="ECO:0000313" key="2">
    <source>
        <dbReference type="Proteomes" id="UP000744676"/>
    </source>
</evidence>
<name>A0ACB6V7K0_9ASCO</name>
<proteinExistence type="predicted"/>
<evidence type="ECO:0000313" key="1">
    <source>
        <dbReference type="EMBL" id="KAF5100489.1"/>
    </source>
</evidence>
<dbReference type="Proteomes" id="UP000744676">
    <property type="component" value="Unassembled WGS sequence"/>
</dbReference>
<organism evidence="1 2">
    <name type="scientific">Geotrichum galactomycetum</name>
    <dbReference type="NCBI Taxonomy" id="27317"/>
    <lineage>
        <taxon>Eukaryota</taxon>
        <taxon>Fungi</taxon>
        <taxon>Dikarya</taxon>
        <taxon>Ascomycota</taxon>
        <taxon>Saccharomycotina</taxon>
        <taxon>Dipodascomycetes</taxon>
        <taxon>Dipodascales</taxon>
        <taxon>Dipodascaceae</taxon>
        <taxon>Geotrichum</taxon>
    </lineage>
</organism>
<accession>A0ACB6V7K0</accession>
<keyword evidence="2" id="KW-1185">Reference proteome</keyword>